<feature type="transmembrane region" description="Helical" evidence="6">
    <location>
        <begin position="168"/>
        <end position="187"/>
    </location>
</feature>
<reference evidence="7" key="1">
    <citation type="submission" date="2023-01" db="EMBL/GenBank/DDBJ databases">
        <title>The growth and conidiation of Purpureocillium lavendulum are regulated by nitrogen source and histone H3K14 acetylation.</title>
        <authorList>
            <person name="Tang P."/>
            <person name="Han J."/>
            <person name="Zhang C."/>
            <person name="Tang P."/>
            <person name="Qi F."/>
            <person name="Zhang K."/>
            <person name="Liang L."/>
        </authorList>
    </citation>
    <scope>NUCLEOTIDE SEQUENCE</scope>
    <source>
        <strain evidence="7">YMF1.00683</strain>
    </source>
</reference>
<name>A0AB34FEH9_9HYPO</name>
<feature type="transmembrane region" description="Helical" evidence="6">
    <location>
        <begin position="373"/>
        <end position="395"/>
    </location>
</feature>
<feature type="transmembrane region" description="Helical" evidence="6">
    <location>
        <begin position="329"/>
        <end position="352"/>
    </location>
</feature>
<evidence type="ECO:0000256" key="1">
    <source>
        <dbReference type="ARBA" id="ARBA00004141"/>
    </source>
</evidence>
<proteinExistence type="inferred from homology"/>
<feature type="transmembrane region" description="Helical" evidence="6">
    <location>
        <begin position="194"/>
        <end position="216"/>
    </location>
</feature>
<dbReference type="EMBL" id="JAQHRD010000012">
    <property type="protein sequence ID" value="KAJ6437452.1"/>
    <property type="molecule type" value="Genomic_DNA"/>
</dbReference>
<dbReference type="InterPro" id="IPR045225">
    <property type="entry name" value="Uracil/uridine/allantoin_perm"/>
</dbReference>
<evidence type="ECO:0000256" key="6">
    <source>
        <dbReference type="SAM" id="Phobius"/>
    </source>
</evidence>
<evidence type="ECO:0000256" key="2">
    <source>
        <dbReference type="ARBA" id="ARBA00008974"/>
    </source>
</evidence>
<keyword evidence="4 6" id="KW-1133">Transmembrane helix</keyword>
<feature type="transmembrane region" description="Helical" evidence="6">
    <location>
        <begin position="72"/>
        <end position="94"/>
    </location>
</feature>
<dbReference type="PANTHER" id="PTHR30618:SF4">
    <property type="entry name" value="ALLANTOIN PERMEASE"/>
    <property type="match status" value="1"/>
</dbReference>
<comment type="similarity">
    <text evidence="2">Belongs to the purine-cytosine permease (2.A.39) family.</text>
</comment>
<feature type="transmembrane region" description="Helical" evidence="6">
    <location>
        <begin position="479"/>
        <end position="502"/>
    </location>
</feature>
<organism evidence="7 8">
    <name type="scientific">Purpureocillium lavendulum</name>
    <dbReference type="NCBI Taxonomy" id="1247861"/>
    <lineage>
        <taxon>Eukaryota</taxon>
        <taxon>Fungi</taxon>
        <taxon>Dikarya</taxon>
        <taxon>Ascomycota</taxon>
        <taxon>Pezizomycotina</taxon>
        <taxon>Sordariomycetes</taxon>
        <taxon>Hypocreomycetidae</taxon>
        <taxon>Hypocreales</taxon>
        <taxon>Ophiocordycipitaceae</taxon>
        <taxon>Purpureocillium</taxon>
    </lineage>
</organism>
<keyword evidence="5 6" id="KW-0472">Membrane</keyword>
<dbReference type="Gene3D" id="1.10.4160.10">
    <property type="entry name" value="Hydantoin permease"/>
    <property type="match status" value="1"/>
</dbReference>
<feature type="transmembrane region" description="Helical" evidence="6">
    <location>
        <begin position="436"/>
        <end position="459"/>
    </location>
</feature>
<dbReference type="AlphaFoldDB" id="A0AB34FEH9"/>
<evidence type="ECO:0000256" key="4">
    <source>
        <dbReference type="ARBA" id="ARBA00022989"/>
    </source>
</evidence>
<feature type="transmembrane region" description="Helical" evidence="6">
    <location>
        <begin position="281"/>
        <end position="300"/>
    </location>
</feature>
<protein>
    <submittedName>
        <fullName evidence="7">Drug transporter</fullName>
    </submittedName>
</protein>
<feature type="transmembrane region" description="Helical" evidence="6">
    <location>
        <begin position="401"/>
        <end position="420"/>
    </location>
</feature>
<feature type="transmembrane region" description="Helical" evidence="6">
    <location>
        <begin position="240"/>
        <end position="260"/>
    </location>
</feature>
<keyword evidence="8" id="KW-1185">Reference proteome</keyword>
<accession>A0AB34FEH9</accession>
<keyword evidence="3 6" id="KW-0812">Transmembrane</keyword>
<evidence type="ECO:0000256" key="3">
    <source>
        <dbReference type="ARBA" id="ARBA00022692"/>
    </source>
</evidence>
<dbReference type="Pfam" id="PF02133">
    <property type="entry name" value="Transp_cyt_pur"/>
    <property type="match status" value="1"/>
</dbReference>
<dbReference type="GO" id="GO:0015205">
    <property type="term" value="F:nucleobase transmembrane transporter activity"/>
    <property type="evidence" value="ECO:0007669"/>
    <property type="project" value="TreeGrafter"/>
</dbReference>
<comment type="caution">
    <text evidence="7">The sequence shown here is derived from an EMBL/GenBank/DDBJ whole genome shotgun (WGS) entry which is preliminary data.</text>
</comment>
<dbReference type="GO" id="GO:0005886">
    <property type="term" value="C:plasma membrane"/>
    <property type="evidence" value="ECO:0007669"/>
    <property type="project" value="TreeGrafter"/>
</dbReference>
<gene>
    <name evidence="7" type="primary">TC.NCS1</name>
    <name evidence="7" type="ORF">O9K51_10009</name>
</gene>
<evidence type="ECO:0000313" key="8">
    <source>
        <dbReference type="Proteomes" id="UP001163105"/>
    </source>
</evidence>
<dbReference type="InterPro" id="IPR001248">
    <property type="entry name" value="Pur-cyt_permease"/>
</dbReference>
<comment type="subcellular location">
    <subcellularLocation>
        <location evidence="1">Membrane</location>
        <topology evidence="1">Multi-pass membrane protein</topology>
    </subcellularLocation>
</comment>
<evidence type="ECO:0000256" key="5">
    <source>
        <dbReference type="ARBA" id="ARBA00023136"/>
    </source>
</evidence>
<evidence type="ECO:0000313" key="7">
    <source>
        <dbReference type="EMBL" id="KAJ6437452.1"/>
    </source>
</evidence>
<dbReference type="PANTHER" id="PTHR30618">
    <property type="entry name" value="NCS1 FAMILY PURINE/PYRIMIDINE TRANSPORTER"/>
    <property type="match status" value="1"/>
</dbReference>
<feature type="transmembrane region" description="Helical" evidence="6">
    <location>
        <begin position="39"/>
        <end position="60"/>
    </location>
</feature>
<feature type="transmembrane region" description="Helical" evidence="6">
    <location>
        <begin position="114"/>
        <end position="133"/>
    </location>
</feature>
<dbReference type="Proteomes" id="UP001163105">
    <property type="component" value="Unassembled WGS sequence"/>
</dbReference>
<sequence>MARKSVLKYLELPVRPGQVEATSLLNWDVQPIEKERRTWGWTAFLSMWSTGAFCMSNFQIGSSMLSLGLNWWQVLVLTLVGHILAVLLILASAWPGFDYAIPFPVATRSAWGHFGTVFVVLNRILLSLVWSAVQAWQGGLMVYVCLRAIWPAIDRIPNTLPASTGTNVPQFIGFIVFFIIQLPMLLLNPKRLRYLVWAGAVAGFIVELCLTAWAVATMGDSGFGTVIHDANASKLSGSNLAWASIFCIALTISSVTSLSMSICDYTRYTRSLKSGVWGQTLTWIPIWLGNIFGILTVAATQRRFGAELWSVIELLMAIQTASPTSRTRAAVFFCGLAFTMVQLGLNITGNIFSAGTDMASLLPRYISIRRGQFIVAFVGIAINPWYLVSAATVFLSVISGYTIFIQPFLGILTAHYFILFRQKLKIRDLYKFHNSIYYYTFGVNWRSVVAWLCGVAPHIPGFATFVKPTIVISPGAVHLYYIAPFTGFFIAFFVSIVLGYAFRVKSQFKFVNETTKCQAIQRKEEYIDYLTNGEGAAREIMDEKDGQI</sequence>